<evidence type="ECO:0000313" key="5">
    <source>
        <dbReference type="EMBL" id="QES89313.1"/>
    </source>
</evidence>
<evidence type="ECO:0000259" key="4">
    <source>
        <dbReference type="Pfam" id="PF00535"/>
    </source>
</evidence>
<protein>
    <submittedName>
        <fullName evidence="5">Glycosyltransferase family 2 protein</fullName>
    </submittedName>
</protein>
<evidence type="ECO:0000313" key="6">
    <source>
        <dbReference type="Proteomes" id="UP000292424"/>
    </source>
</evidence>
<accession>A0A5P2G7Y0</accession>
<feature type="domain" description="Glycosyltransferase 2-like" evidence="4">
    <location>
        <begin position="6"/>
        <end position="168"/>
    </location>
</feature>
<dbReference type="RefSeq" id="WP_131330258.1">
    <property type="nucleotide sequence ID" value="NZ_CP044016.1"/>
</dbReference>
<dbReference type="InterPro" id="IPR029044">
    <property type="entry name" value="Nucleotide-diphossugar_trans"/>
</dbReference>
<evidence type="ECO:0000256" key="1">
    <source>
        <dbReference type="ARBA" id="ARBA00006739"/>
    </source>
</evidence>
<dbReference type="SUPFAM" id="SSF53448">
    <property type="entry name" value="Nucleotide-diphospho-sugar transferases"/>
    <property type="match status" value="1"/>
</dbReference>
<dbReference type="PANTHER" id="PTHR43179:SF12">
    <property type="entry name" value="GALACTOFURANOSYLTRANSFERASE GLFT2"/>
    <property type="match status" value="1"/>
</dbReference>
<evidence type="ECO:0000256" key="3">
    <source>
        <dbReference type="ARBA" id="ARBA00022679"/>
    </source>
</evidence>
<dbReference type="OrthoDB" id="9771846at2"/>
<proteinExistence type="inferred from homology"/>
<dbReference type="PANTHER" id="PTHR43179">
    <property type="entry name" value="RHAMNOSYLTRANSFERASE WBBL"/>
    <property type="match status" value="1"/>
</dbReference>
<dbReference type="Pfam" id="PF00535">
    <property type="entry name" value="Glycos_transf_2"/>
    <property type="match status" value="1"/>
</dbReference>
<dbReference type="GO" id="GO:0016757">
    <property type="term" value="F:glycosyltransferase activity"/>
    <property type="evidence" value="ECO:0007669"/>
    <property type="project" value="UniProtKB-KW"/>
</dbReference>
<dbReference type="InterPro" id="IPR001173">
    <property type="entry name" value="Glyco_trans_2-like"/>
</dbReference>
<keyword evidence="3 5" id="KW-0808">Transferase</keyword>
<gene>
    <name evidence="5" type="ORF">E0W69_011775</name>
</gene>
<keyword evidence="2" id="KW-0328">Glycosyltransferase</keyword>
<sequence>MKIIYIIIVTYNGEKWLKKCLESSFCSDIPVKIVIIDNGSTDNTLKIVESFSGKRIHFIQTGENLGFGKANNLGINYALEQGAEFVYLLNQDAYLDANTISGLVKIMESDYSYGILSPMQYNGDGSRLDKNFEDIYTKRSTKSPTSSDVLNVKFVMAAHWLIRCSMLQMVGLFDPLFSHYGEDNDLINRFLYRNYLVGISVNYKAYHDRDDRKIDEKKQIDVAFQGLIAQLTNPGNKNILLSLFSFFCKSPIIYLIKGMKIENCKYQFLKIFTLFKLRKKILYTRRKNKLAIPI</sequence>
<reference evidence="5 6" key="1">
    <citation type="submission" date="2019-09" db="EMBL/GenBank/DDBJ databases">
        <title>Complete genome sequence of Arachidicoccus sp. B3-10 isolated from apple orchard soil.</title>
        <authorList>
            <person name="Kim H.S."/>
            <person name="Han K.-I."/>
            <person name="Suh M.K."/>
            <person name="Lee K.C."/>
            <person name="Eom M.K."/>
            <person name="Kim J.-S."/>
            <person name="Kang S.W."/>
            <person name="Sin Y."/>
            <person name="Lee J.-S."/>
        </authorList>
    </citation>
    <scope>NUCLEOTIDE SEQUENCE [LARGE SCALE GENOMIC DNA]</scope>
    <source>
        <strain evidence="5 6">B3-10</strain>
    </source>
</reference>
<dbReference type="EMBL" id="CP044016">
    <property type="protein sequence ID" value="QES89313.1"/>
    <property type="molecule type" value="Genomic_DNA"/>
</dbReference>
<dbReference type="Gene3D" id="3.90.550.10">
    <property type="entry name" value="Spore Coat Polysaccharide Biosynthesis Protein SpsA, Chain A"/>
    <property type="match status" value="1"/>
</dbReference>
<dbReference type="KEGG" id="arac:E0W69_011775"/>
<evidence type="ECO:0000256" key="2">
    <source>
        <dbReference type="ARBA" id="ARBA00022676"/>
    </source>
</evidence>
<dbReference type="Proteomes" id="UP000292424">
    <property type="component" value="Chromosome"/>
</dbReference>
<name>A0A5P2G7Y0_9BACT</name>
<organism evidence="5 6">
    <name type="scientific">Rhizosphaericola mali</name>
    <dbReference type="NCBI Taxonomy" id="2545455"/>
    <lineage>
        <taxon>Bacteria</taxon>
        <taxon>Pseudomonadati</taxon>
        <taxon>Bacteroidota</taxon>
        <taxon>Chitinophagia</taxon>
        <taxon>Chitinophagales</taxon>
        <taxon>Chitinophagaceae</taxon>
        <taxon>Rhizosphaericola</taxon>
    </lineage>
</organism>
<keyword evidence="6" id="KW-1185">Reference proteome</keyword>
<comment type="similarity">
    <text evidence="1">Belongs to the glycosyltransferase 2 family.</text>
</comment>
<dbReference type="AlphaFoldDB" id="A0A5P2G7Y0"/>